<dbReference type="EMBL" id="MTHB01000133">
    <property type="protein sequence ID" value="OXC76235.1"/>
    <property type="molecule type" value="Genomic_DNA"/>
</dbReference>
<keyword evidence="1" id="KW-1133">Transmembrane helix</keyword>
<proteinExistence type="predicted"/>
<dbReference type="PANTHER" id="PTHR42685:SF22">
    <property type="entry name" value="CONDITIONED MEDIUM FACTOR RECEPTOR 1"/>
    <property type="match status" value="1"/>
</dbReference>
<dbReference type="InterPro" id="IPR002938">
    <property type="entry name" value="FAD-bd"/>
</dbReference>
<evidence type="ECO:0000259" key="2">
    <source>
        <dbReference type="Pfam" id="PF01494"/>
    </source>
</evidence>
<keyword evidence="1" id="KW-0472">Membrane</keyword>
<dbReference type="AlphaFoldDB" id="A0A226WYI4"/>
<protein>
    <submittedName>
        <fullName evidence="3">Geranylgeranyl reductase</fullName>
    </submittedName>
</protein>
<evidence type="ECO:0000313" key="3">
    <source>
        <dbReference type="EMBL" id="OXC76235.1"/>
    </source>
</evidence>
<evidence type="ECO:0000313" key="4">
    <source>
        <dbReference type="Proteomes" id="UP000214720"/>
    </source>
</evidence>
<dbReference type="GO" id="GO:0071949">
    <property type="term" value="F:FAD binding"/>
    <property type="evidence" value="ECO:0007669"/>
    <property type="project" value="InterPro"/>
</dbReference>
<name>A0A226WYI4_CABSO</name>
<dbReference type="Proteomes" id="UP000214720">
    <property type="component" value="Unassembled WGS sequence"/>
</dbReference>
<dbReference type="InterPro" id="IPR036188">
    <property type="entry name" value="FAD/NAD-bd_sf"/>
</dbReference>
<keyword evidence="1" id="KW-0812">Transmembrane</keyword>
<dbReference type="InterPro" id="IPR050407">
    <property type="entry name" value="Geranylgeranyl_reductase"/>
</dbReference>
<dbReference type="PANTHER" id="PTHR42685">
    <property type="entry name" value="GERANYLGERANYL DIPHOSPHATE REDUCTASE"/>
    <property type="match status" value="1"/>
</dbReference>
<evidence type="ECO:0000256" key="1">
    <source>
        <dbReference type="SAM" id="Phobius"/>
    </source>
</evidence>
<dbReference type="SUPFAM" id="SSF51905">
    <property type="entry name" value="FAD/NAD(P)-binding domain"/>
    <property type="match status" value="1"/>
</dbReference>
<dbReference type="Pfam" id="PF01494">
    <property type="entry name" value="FAD_binding_3"/>
    <property type="match status" value="1"/>
</dbReference>
<sequence>MNIRQGSLAIAFLPTDCKSTMENTFDVLIIGAGPAGSSAAILLAGAGWSVALIEKQLFPRRKVCGECIAASNLPLLSALGVGTEFERRAGPALRKVAFMRGAHTALTELPPATRSGFAWGRALGRETLDTLLIDKARAVGVQIFQPWSLNSVRGGPGAWRCELKTVGSKASATLCAPIAIDAHGSWEALPTGRDEGRRVHRATDLLAFKANFVGASLQDGLLPVLSFDGGYGGMVVADGRVMTLACCVRRDRLEALRHTAPGVSAGEAVEAMLRRECAGVRKTLSTATRPGAWIAAGPLHPGIRVHNDDGFFRIGNAAGEAHPIIGEGMSMALQSAWLLCAELLGAQREERVHTAGDAAWQHLARCRYARQWHQRFGPRMRLASLFAHASMRAPTADALLMLFKAWPGLLPLGAIWGGKTRCAVDAATIASLTALRGTI</sequence>
<dbReference type="PRINTS" id="PR00420">
    <property type="entry name" value="RNGMNOXGNASE"/>
</dbReference>
<organism evidence="3 4">
    <name type="scientific">Caballeronia sordidicola</name>
    <name type="common">Burkholderia sordidicola</name>
    <dbReference type="NCBI Taxonomy" id="196367"/>
    <lineage>
        <taxon>Bacteria</taxon>
        <taxon>Pseudomonadati</taxon>
        <taxon>Pseudomonadota</taxon>
        <taxon>Betaproteobacteria</taxon>
        <taxon>Burkholderiales</taxon>
        <taxon>Burkholderiaceae</taxon>
        <taxon>Caballeronia</taxon>
    </lineage>
</organism>
<gene>
    <name evidence="3" type="ORF">BSU04_22845</name>
</gene>
<feature type="domain" description="FAD-binding" evidence="2">
    <location>
        <begin position="25"/>
        <end position="351"/>
    </location>
</feature>
<accession>A0A226WYI4</accession>
<feature type="transmembrane region" description="Helical" evidence="1">
    <location>
        <begin position="27"/>
        <end position="53"/>
    </location>
</feature>
<dbReference type="Gene3D" id="3.50.50.60">
    <property type="entry name" value="FAD/NAD(P)-binding domain"/>
    <property type="match status" value="1"/>
</dbReference>
<comment type="caution">
    <text evidence="3">The sequence shown here is derived from an EMBL/GenBank/DDBJ whole genome shotgun (WGS) entry which is preliminary data.</text>
</comment>
<reference evidence="4" key="1">
    <citation type="submission" date="2017-01" db="EMBL/GenBank/DDBJ databases">
        <title>Genome Analysis of Deinococcus marmoris KOPRI26562.</title>
        <authorList>
            <person name="Kim J.H."/>
            <person name="Oh H.-M."/>
        </authorList>
    </citation>
    <scope>NUCLEOTIDE SEQUENCE [LARGE SCALE GENOMIC DNA]</scope>
    <source>
        <strain evidence="4">PAMC 26633</strain>
    </source>
</reference>